<name>A0A7R9Z7Q8_9CHLO</name>
<feature type="region of interest" description="Disordered" evidence="2">
    <location>
        <begin position="1"/>
        <end position="55"/>
    </location>
</feature>
<evidence type="ECO:0000256" key="1">
    <source>
        <dbReference type="SAM" id="Coils"/>
    </source>
</evidence>
<proteinExistence type="predicted"/>
<gene>
    <name evidence="3" type="ORF">CEUR00632_LOCUS21232</name>
</gene>
<feature type="coiled-coil region" evidence="1">
    <location>
        <begin position="106"/>
        <end position="133"/>
    </location>
</feature>
<organism evidence="3">
    <name type="scientific">Chlamydomonas euryale</name>
    <dbReference type="NCBI Taxonomy" id="1486919"/>
    <lineage>
        <taxon>Eukaryota</taxon>
        <taxon>Viridiplantae</taxon>
        <taxon>Chlorophyta</taxon>
        <taxon>core chlorophytes</taxon>
        <taxon>Chlorophyceae</taxon>
        <taxon>CS clade</taxon>
        <taxon>Chlamydomonadales</taxon>
        <taxon>Chlamydomonadaceae</taxon>
        <taxon>Chlamydomonas</taxon>
    </lineage>
</organism>
<dbReference type="EMBL" id="HBEC01045522">
    <property type="protein sequence ID" value="CAD8311459.1"/>
    <property type="molecule type" value="Transcribed_RNA"/>
</dbReference>
<feature type="compositionally biased region" description="Basic and acidic residues" evidence="2">
    <location>
        <begin position="43"/>
        <end position="55"/>
    </location>
</feature>
<keyword evidence="1" id="KW-0175">Coiled coil</keyword>
<dbReference type="AlphaFoldDB" id="A0A7R9Z7Q8"/>
<evidence type="ECO:0000256" key="2">
    <source>
        <dbReference type="SAM" id="MobiDB-lite"/>
    </source>
</evidence>
<sequence length="316" mass="36369">MQSAALAKCRGRLPSSSGGNSSGGSGGRALPHLRPRRQVAARNKKDDGGKGSEQGKADFSAYWSLKIKEAFDKRRKYLEEIDRKGIPESEFVQEIEARADGTLVELREHIAERRRLEQVKMEARKQLDAQAQADAERLYQAGTPVPMSAADAEVVAMQDIQNARRDLRTSAVYGAALNMHRARQLIRAVLLSPITLFMALRKWWTTLFASQRYENFLMSEGERMWYWRNRTENERWFWEVAFWDRLAMPILCTISYEMLVPNHFIWAVLVPLTFILVQSGELPGPRDLEFWLIAYLGFYRKCWPDLAPMLKALVWA</sequence>
<reference evidence="3" key="1">
    <citation type="submission" date="2021-01" db="EMBL/GenBank/DDBJ databases">
        <authorList>
            <person name="Corre E."/>
            <person name="Pelletier E."/>
            <person name="Niang G."/>
            <person name="Scheremetjew M."/>
            <person name="Finn R."/>
            <person name="Kale V."/>
            <person name="Holt S."/>
            <person name="Cochrane G."/>
            <person name="Meng A."/>
            <person name="Brown T."/>
            <person name="Cohen L."/>
        </authorList>
    </citation>
    <scope>NUCLEOTIDE SEQUENCE</scope>
    <source>
        <strain evidence="3">CCMP219</strain>
    </source>
</reference>
<evidence type="ECO:0000313" key="3">
    <source>
        <dbReference type="EMBL" id="CAD8311459.1"/>
    </source>
</evidence>
<protein>
    <submittedName>
        <fullName evidence="3">Uncharacterized protein</fullName>
    </submittedName>
</protein>
<accession>A0A7R9Z7Q8</accession>